<keyword evidence="2" id="KW-1185">Reference proteome</keyword>
<dbReference type="Proteomes" id="UP000054558">
    <property type="component" value="Unassembled WGS sequence"/>
</dbReference>
<evidence type="ECO:0000313" key="1">
    <source>
        <dbReference type="EMBL" id="GAQ77570.1"/>
    </source>
</evidence>
<dbReference type="PANTHER" id="PTHR31960">
    <property type="entry name" value="F-BOX PROTEIN PP2-A15"/>
    <property type="match status" value="1"/>
</dbReference>
<name>A0A0U9HHR6_KLENI</name>
<dbReference type="STRING" id="105231.A0A0U9HHR6"/>
<protein>
    <submittedName>
        <fullName evidence="1">F-box domain containing protein</fullName>
    </submittedName>
</protein>
<gene>
    <name evidence="1" type="ORF">KFL_000010190</name>
</gene>
<accession>A0A0U9HHR6</accession>
<dbReference type="InterPro" id="IPR025886">
    <property type="entry name" value="PP2-like"/>
</dbReference>
<dbReference type="OMA" id="HMARILR"/>
<reference evidence="1 2" key="1">
    <citation type="journal article" date="2014" name="Nat. Commun.">
        <title>Klebsormidium flaccidum genome reveals primary factors for plant terrestrial adaptation.</title>
        <authorList>
            <person name="Hori K."/>
            <person name="Maruyama F."/>
            <person name="Fujisawa T."/>
            <person name="Togashi T."/>
            <person name="Yamamoto N."/>
            <person name="Seo M."/>
            <person name="Sato S."/>
            <person name="Yamada T."/>
            <person name="Mori H."/>
            <person name="Tajima N."/>
            <person name="Moriyama T."/>
            <person name="Ikeuchi M."/>
            <person name="Watanabe M."/>
            <person name="Wada H."/>
            <person name="Kobayashi K."/>
            <person name="Saito M."/>
            <person name="Masuda T."/>
            <person name="Sasaki-Sekimoto Y."/>
            <person name="Mashiguchi K."/>
            <person name="Awai K."/>
            <person name="Shimojima M."/>
            <person name="Masuda S."/>
            <person name="Iwai M."/>
            <person name="Nobusawa T."/>
            <person name="Narise T."/>
            <person name="Kondo S."/>
            <person name="Saito H."/>
            <person name="Sato R."/>
            <person name="Murakawa M."/>
            <person name="Ihara Y."/>
            <person name="Oshima-Yamada Y."/>
            <person name="Ohtaka K."/>
            <person name="Satoh M."/>
            <person name="Sonobe K."/>
            <person name="Ishii M."/>
            <person name="Ohtani R."/>
            <person name="Kanamori-Sato M."/>
            <person name="Honoki R."/>
            <person name="Miyazaki D."/>
            <person name="Mochizuki H."/>
            <person name="Umetsu J."/>
            <person name="Higashi K."/>
            <person name="Shibata D."/>
            <person name="Kamiya Y."/>
            <person name="Sato N."/>
            <person name="Nakamura Y."/>
            <person name="Tabata S."/>
            <person name="Ida S."/>
            <person name="Kurokawa K."/>
            <person name="Ohta H."/>
        </authorList>
    </citation>
    <scope>NUCLEOTIDE SEQUENCE [LARGE SCALE GENOMIC DNA]</scope>
    <source>
        <strain evidence="1 2">NIES-2285</strain>
    </source>
</reference>
<dbReference type="EMBL" id="DF236950">
    <property type="protein sequence ID" value="GAQ77570.1"/>
    <property type="molecule type" value="Genomic_DNA"/>
</dbReference>
<dbReference type="PANTHER" id="PTHR31960:SF26">
    <property type="entry name" value="F-BOX DOMAIN CONTAINING PROTEIN"/>
    <property type="match status" value="1"/>
</dbReference>
<dbReference type="CDD" id="cd22162">
    <property type="entry name" value="F-box_AtSKIP3-like"/>
    <property type="match status" value="1"/>
</dbReference>
<dbReference type="AlphaFoldDB" id="A0A0U9HHR6"/>
<dbReference type="OrthoDB" id="9970274at2759"/>
<dbReference type="Pfam" id="PF14299">
    <property type="entry name" value="PP2"/>
    <property type="match status" value="1"/>
</dbReference>
<dbReference type="SUPFAM" id="SSF81383">
    <property type="entry name" value="F-box domain"/>
    <property type="match status" value="1"/>
</dbReference>
<proteinExistence type="predicted"/>
<organism evidence="1 2">
    <name type="scientific">Klebsormidium nitens</name>
    <name type="common">Green alga</name>
    <name type="synonym">Ulothrix nitens</name>
    <dbReference type="NCBI Taxonomy" id="105231"/>
    <lineage>
        <taxon>Eukaryota</taxon>
        <taxon>Viridiplantae</taxon>
        <taxon>Streptophyta</taxon>
        <taxon>Klebsormidiophyceae</taxon>
        <taxon>Klebsormidiales</taxon>
        <taxon>Klebsormidiaceae</taxon>
        <taxon>Klebsormidium</taxon>
    </lineage>
</organism>
<evidence type="ECO:0000313" key="2">
    <source>
        <dbReference type="Proteomes" id="UP000054558"/>
    </source>
</evidence>
<dbReference type="InterPro" id="IPR036047">
    <property type="entry name" value="F-box-like_dom_sf"/>
</dbReference>
<sequence>MASADREGATGLGDLPEACISAILSCMQSAQDVLRASSVNSTFAAAAASNAVWQALLPAGSEEAIERALWDRLSPYDTNVAHASSQPLQQPAVHQIMGHLIAGVQPGGVPGGRGRFRGRPLLLVPNPLSAAGRRDADASIAPNSRLANETVSAGQHDVVGPGTIAGSASQGEEWQEATADLGPPETPKKMFQRLARGLLVGEGGLESFRADVGSGGVERMFSVLGAHITWGSDTRYWQRAPEHGSLFGASMFLKSVCWLEVRLQRRLTLPPGDYTVLWRLAIRQPGPWVHPVQFSVTTGDGVILTKPQSFAYGDYPVRPADTHQWTELEVGVISVRQEGELADEDPRGGSGRSQSRGVEVELDCIIREIEGGHWKSGLDLDCLIIRPRRTQQSVRSSEAGGLRSFTANAPDPLAELAETAANMGARLMRWIRRQ</sequence>